<keyword evidence="3" id="KW-0472">Membrane</keyword>
<feature type="coiled-coil region" evidence="1">
    <location>
        <begin position="122"/>
        <end position="152"/>
    </location>
</feature>
<feature type="compositionally biased region" description="Basic and acidic residues" evidence="2">
    <location>
        <begin position="213"/>
        <end position="224"/>
    </location>
</feature>
<organism evidence="4 5">
    <name type="scientific">Natrarchaeobius chitinivorans</name>
    <dbReference type="NCBI Taxonomy" id="1679083"/>
    <lineage>
        <taxon>Archaea</taxon>
        <taxon>Methanobacteriati</taxon>
        <taxon>Methanobacteriota</taxon>
        <taxon>Stenosarchaea group</taxon>
        <taxon>Halobacteria</taxon>
        <taxon>Halobacteriales</taxon>
        <taxon>Natrialbaceae</taxon>
        <taxon>Natrarchaeobius</taxon>
    </lineage>
</organism>
<comment type="caution">
    <text evidence="4">The sequence shown here is derived from an EMBL/GenBank/DDBJ whole genome shotgun (WGS) entry which is preliminary data.</text>
</comment>
<evidence type="ECO:0000256" key="2">
    <source>
        <dbReference type="SAM" id="MobiDB-lite"/>
    </source>
</evidence>
<protein>
    <submittedName>
        <fullName evidence="4">Uncharacterized protein</fullName>
    </submittedName>
</protein>
<feature type="transmembrane region" description="Helical" evidence="3">
    <location>
        <begin position="12"/>
        <end position="35"/>
    </location>
</feature>
<dbReference type="EMBL" id="REGA01000005">
    <property type="protein sequence ID" value="RQG95394.1"/>
    <property type="molecule type" value="Genomic_DNA"/>
</dbReference>
<gene>
    <name evidence="4" type="ORF">EA473_07980</name>
</gene>
<keyword evidence="5" id="KW-1185">Reference proteome</keyword>
<feature type="compositionally biased region" description="Basic and acidic residues" evidence="2">
    <location>
        <begin position="193"/>
        <end position="205"/>
    </location>
</feature>
<keyword evidence="1" id="KW-0175">Coiled coil</keyword>
<feature type="compositionally biased region" description="Acidic residues" evidence="2">
    <location>
        <begin position="248"/>
        <end position="259"/>
    </location>
</feature>
<reference evidence="4 5" key="1">
    <citation type="submission" date="2018-10" db="EMBL/GenBank/DDBJ databases">
        <title>Natrarchaeobius chitinivorans gen. nov., sp. nov., and Natrarchaeobius haloalkaliphilus sp. nov., alkaliphilic, chitin-utilizing haloarchaea from hypersaline alkaline lakes.</title>
        <authorList>
            <person name="Sorokin D.Y."/>
            <person name="Elcheninov A.G."/>
            <person name="Kostrikina N.A."/>
            <person name="Bale N.J."/>
            <person name="Sinninghe Damste J.S."/>
            <person name="Khijniak T.V."/>
            <person name="Kublanov I.V."/>
            <person name="Toshchakov S.V."/>
        </authorList>
    </citation>
    <scope>NUCLEOTIDE SEQUENCE [LARGE SCALE GENOMIC DNA]</scope>
    <source>
        <strain evidence="4 5">AArcht4T</strain>
    </source>
</reference>
<feature type="region of interest" description="Disordered" evidence="2">
    <location>
        <begin position="180"/>
        <end position="281"/>
    </location>
</feature>
<evidence type="ECO:0000313" key="5">
    <source>
        <dbReference type="Proteomes" id="UP000282323"/>
    </source>
</evidence>
<feature type="compositionally biased region" description="Acidic residues" evidence="2">
    <location>
        <begin position="269"/>
        <end position="281"/>
    </location>
</feature>
<evidence type="ECO:0000256" key="3">
    <source>
        <dbReference type="SAM" id="Phobius"/>
    </source>
</evidence>
<keyword evidence="3" id="KW-0812">Transmembrane</keyword>
<feature type="compositionally biased region" description="Basic and acidic residues" evidence="2">
    <location>
        <begin position="53"/>
        <end position="79"/>
    </location>
</feature>
<sequence>MYKTPSNETDIVTRITSILLVLALAVSIAVVPLAVADLGAPESDSVAAGSVQTDDRHDDDRQTDDRQTDDRQTDNRQDDAEMEPGEQLAGVVGVQQAELNGELAERAYGIRVASAQTDADRAGVASDQLTDVNDRLDELERLRADLDSAYENGEISYGEYRSQVAVATAEQRILEQLATDATTTVEQLDDGSLEDRNDSLEGHDDPLEDYDLDEIRSEADRAADVDTPDASEITQSVAGDSVGQAFETESDGTEWEETDSVAGSSSMLDGDEENVTGVDPD</sequence>
<keyword evidence="3" id="KW-1133">Transmembrane helix</keyword>
<evidence type="ECO:0000313" key="4">
    <source>
        <dbReference type="EMBL" id="RQG95394.1"/>
    </source>
</evidence>
<dbReference type="Proteomes" id="UP000282323">
    <property type="component" value="Unassembled WGS sequence"/>
</dbReference>
<feature type="region of interest" description="Disordered" evidence="2">
    <location>
        <begin position="42"/>
        <end position="86"/>
    </location>
</feature>
<dbReference type="AlphaFoldDB" id="A0A3N6M4H9"/>
<name>A0A3N6M4H9_NATCH</name>
<accession>A0A3N6M4H9</accession>
<proteinExistence type="predicted"/>
<evidence type="ECO:0000256" key="1">
    <source>
        <dbReference type="SAM" id="Coils"/>
    </source>
</evidence>